<protein>
    <submittedName>
        <fullName evidence="1">Uncharacterized protein</fullName>
    </submittedName>
</protein>
<organism evidence="1 2">
    <name type="scientific">Candidatus Jettenia caeni</name>
    <dbReference type="NCBI Taxonomy" id="247490"/>
    <lineage>
        <taxon>Bacteria</taxon>
        <taxon>Pseudomonadati</taxon>
        <taxon>Planctomycetota</taxon>
        <taxon>Candidatus Brocadiia</taxon>
        <taxon>Candidatus Brocadiales</taxon>
        <taxon>Candidatus Brocadiaceae</taxon>
        <taxon>Candidatus Jettenia</taxon>
    </lineage>
</organism>
<evidence type="ECO:0000313" key="2">
    <source>
        <dbReference type="Proteomes" id="UP000002985"/>
    </source>
</evidence>
<dbReference type="EMBL" id="BAFH01000003">
    <property type="protein sequence ID" value="GAB62400.1"/>
    <property type="molecule type" value="Genomic_DNA"/>
</dbReference>
<name>I3IL05_9BACT</name>
<dbReference type="AlphaFoldDB" id="I3IL05"/>
<dbReference type="Proteomes" id="UP000002985">
    <property type="component" value="Unassembled WGS sequence"/>
</dbReference>
<proteinExistence type="predicted"/>
<accession>I3IL05</accession>
<reference evidence="1 2" key="1">
    <citation type="journal article" date="2012" name="FEBS Lett.">
        <title>Anammox organism KSU-1 expresses a NirK-type copper-containing nitrite reductase instead of a NirS-type with cytochrome cd1.</title>
        <authorList>
            <person name="Hira D."/>
            <person name="Toh H."/>
            <person name="Migita C.T."/>
            <person name="Okubo H."/>
            <person name="Nishiyama T."/>
            <person name="Hattori M."/>
            <person name="Furukawa K."/>
            <person name="Fujii T."/>
        </authorList>
    </citation>
    <scope>NUCLEOTIDE SEQUENCE [LARGE SCALE GENOMIC DNA]</scope>
</reference>
<comment type="caution">
    <text evidence="1">The sequence shown here is derived from an EMBL/GenBank/DDBJ whole genome shotgun (WGS) entry which is preliminary data.</text>
</comment>
<keyword evidence="2" id="KW-1185">Reference proteome</keyword>
<sequence length="60" mass="6884">MTGIVLIPDIQPPISQGRPDFMTRRGTTQDIILTNRKEYGHGFAQQDKHESIFSYAKHLK</sequence>
<dbReference type="STRING" id="247490.KSU1_C0804"/>
<gene>
    <name evidence="1" type="ORF">KSU1_C0804</name>
</gene>
<evidence type="ECO:0000313" key="1">
    <source>
        <dbReference type="EMBL" id="GAB62400.1"/>
    </source>
</evidence>